<dbReference type="Proteomes" id="UP000318212">
    <property type="component" value="Unassembled WGS sequence"/>
</dbReference>
<protein>
    <submittedName>
        <fullName evidence="11">Chloride channel protein</fullName>
    </submittedName>
</protein>
<comment type="subcellular location">
    <subcellularLocation>
        <location evidence="1">Membrane</location>
        <topology evidence="1">Multi-pass membrane protein</topology>
    </subcellularLocation>
</comment>
<dbReference type="PRINTS" id="PR00762">
    <property type="entry name" value="CLCHANNEL"/>
</dbReference>
<evidence type="ECO:0000256" key="6">
    <source>
        <dbReference type="ARBA" id="ARBA00023136"/>
    </source>
</evidence>
<feature type="transmembrane region" description="Helical" evidence="10">
    <location>
        <begin position="282"/>
        <end position="307"/>
    </location>
</feature>
<keyword evidence="3 10" id="KW-0812">Transmembrane</keyword>
<sequence>MTPSVPPSPDPDESGPAQLWSREAWKRRIALWGGAVAVALAAIVFAKVGDAAYGMFLGITAHSPWWALLLTPLSFAILAWATRGKLAPTRGSGIPQVIASLQVARDDFRAAQLSLWVSLCKMGFTILALFGGASVGREGPTVHVGAGIMHAIGRRLGYSDPYQASRFLLAGGAAGIAAAFNTPLAGVVFAIEELSGAFEQRFSGTLLTAVIVGGVVSMGLLGDYAYFGHIAARIPLGQGWLAILACGVVCGVLGGLFARTVVAAADGRPRWLGRLRGAHPVLFATACGLSLALLGVALGGTVFGTGYEQAHALLLRSDAPGAEFGIAKFLANLVSYVAGIPGGLFSPALAVGAGLGDNLSHLFPGVDPAAVVLLGMCAYLAGVTQAPLTSAVISIELTDNHALMLPILATVLLARACSNLCCPTPIYKALALRLVPRLTPPPSPSTAPPP</sequence>
<reference evidence="11 12" key="1">
    <citation type="submission" date="2019-06" db="EMBL/GenBank/DDBJ databases">
        <title>Lysobacter alkalisoli sp. nov. isolated from saline soil.</title>
        <authorList>
            <person name="Sun J.-Q."/>
            <person name="Xu L."/>
        </authorList>
    </citation>
    <scope>NUCLEOTIDE SEQUENCE [LARGE SCALE GENOMIC DNA]</scope>
    <source>
        <strain evidence="11 12">JCM 31130</strain>
    </source>
</reference>
<dbReference type="EMBL" id="VICE01000008">
    <property type="protein sequence ID" value="TQD51468.1"/>
    <property type="molecule type" value="Genomic_DNA"/>
</dbReference>
<evidence type="ECO:0000256" key="9">
    <source>
        <dbReference type="ARBA" id="ARBA00023303"/>
    </source>
</evidence>
<dbReference type="SUPFAM" id="SSF81340">
    <property type="entry name" value="Clc chloride channel"/>
    <property type="match status" value="1"/>
</dbReference>
<name>A0A508AV02_9GAMM</name>
<feature type="transmembrane region" description="Helical" evidence="10">
    <location>
        <begin position="29"/>
        <end position="45"/>
    </location>
</feature>
<dbReference type="RefSeq" id="WP_141516966.1">
    <property type="nucleotide sequence ID" value="NZ_VICE01000008.1"/>
</dbReference>
<evidence type="ECO:0000256" key="4">
    <source>
        <dbReference type="ARBA" id="ARBA00022989"/>
    </source>
</evidence>
<evidence type="ECO:0000256" key="5">
    <source>
        <dbReference type="ARBA" id="ARBA00023065"/>
    </source>
</evidence>
<organism evidence="11 12">
    <name type="scientific">Marilutibacter aestuarii</name>
    <dbReference type="NCBI Taxonomy" id="1706195"/>
    <lineage>
        <taxon>Bacteria</taxon>
        <taxon>Pseudomonadati</taxon>
        <taxon>Pseudomonadota</taxon>
        <taxon>Gammaproteobacteria</taxon>
        <taxon>Lysobacterales</taxon>
        <taxon>Lysobacteraceae</taxon>
        <taxon>Marilutibacter</taxon>
    </lineage>
</organism>
<evidence type="ECO:0000256" key="10">
    <source>
        <dbReference type="SAM" id="Phobius"/>
    </source>
</evidence>
<dbReference type="GO" id="GO:0034707">
    <property type="term" value="C:chloride channel complex"/>
    <property type="evidence" value="ECO:0007669"/>
    <property type="project" value="UniProtKB-KW"/>
</dbReference>
<dbReference type="Gene3D" id="1.10.3080.10">
    <property type="entry name" value="Clc chloride channel"/>
    <property type="match status" value="1"/>
</dbReference>
<dbReference type="InterPro" id="IPR001807">
    <property type="entry name" value="ClC"/>
</dbReference>
<evidence type="ECO:0000256" key="7">
    <source>
        <dbReference type="ARBA" id="ARBA00023173"/>
    </source>
</evidence>
<evidence type="ECO:0000313" key="12">
    <source>
        <dbReference type="Proteomes" id="UP000318212"/>
    </source>
</evidence>
<evidence type="ECO:0000256" key="1">
    <source>
        <dbReference type="ARBA" id="ARBA00004141"/>
    </source>
</evidence>
<evidence type="ECO:0000313" key="11">
    <source>
        <dbReference type="EMBL" id="TQD51468.1"/>
    </source>
</evidence>
<evidence type="ECO:0000256" key="3">
    <source>
        <dbReference type="ARBA" id="ARBA00022692"/>
    </source>
</evidence>
<accession>A0A508AV02</accession>
<dbReference type="InterPro" id="IPR050368">
    <property type="entry name" value="ClC-type_chloride_channel"/>
</dbReference>
<evidence type="ECO:0000256" key="2">
    <source>
        <dbReference type="ARBA" id="ARBA00022448"/>
    </source>
</evidence>
<feature type="transmembrane region" description="Helical" evidence="10">
    <location>
        <begin position="239"/>
        <end position="262"/>
    </location>
</feature>
<keyword evidence="8" id="KW-0868">Chloride</keyword>
<keyword evidence="12" id="KW-1185">Reference proteome</keyword>
<gene>
    <name evidence="11" type="ORF">FKV25_01210</name>
</gene>
<evidence type="ECO:0000256" key="8">
    <source>
        <dbReference type="ARBA" id="ARBA00023214"/>
    </source>
</evidence>
<dbReference type="Pfam" id="PF00654">
    <property type="entry name" value="Voltage_CLC"/>
    <property type="match status" value="1"/>
</dbReference>
<dbReference type="GO" id="GO:0005254">
    <property type="term" value="F:chloride channel activity"/>
    <property type="evidence" value="ECO:0007669"/>
    <property type="project" value="UniProtKB-KW"/>
</dbReference>
<dbReference type="CDD" id="cd01034">
    <property type="entry name" value="EriC_like"/>
    <property type="match status" value="1"/>
</dbReference>
<feature type="transmembrane region" description="Helical" evidence="10">
    <location>
        <begin position="333"/>
        <end position="355"/>
    </location>
</feature>
<keyword evidence="5" id="KW-0406">Ion transport</keyword>
<dbReference type="PANTHER" id="PTHR43427">
    <property type="entry name" value="CHLORIDE CHANNEL PROTEIN CLC-E"/>
    <property type="match status" value="1"/>
</dbReference>
<dbReference type="AlphaFoldDB" id="A0A508AV02"/>
<keyword evidence="4 10" id="KW-1133">Transmembrane helix</keyword>
<feature type="transmembrane region" description="Helical" evidence="10">
    <location>
        <begin position="113"/>
        <end position="133"/>
    </location>
</feature>
<keyword evidence="7" id="KW-0869">Chloride channel</keyword>
<feature type="transmembrane region" description="Helical" evidence="10">
    <location>
        <begin position="65"/>
        <end position="82"/>
    </location>
</feature>
<comment type="caution">
    <text evidence="11">The sequence shown here is derived from an EMBL/GenBank/DDBJ whole genome shotgun (WGS) entry which is preliminary data.</text>
</comment>
<keyword evidence="2" id="KW-0813">Transport</keyword>
<keyword evidence="9" id="KW-0407">Ion channel</keyword>
<dbReference type="PANTHER" id="PTHR43427:SF6">
    <property type="entry name" value="CHLORIDE CHANNEL PROTEIN CLC-E"/>
    <property type="match status" value="1"/>
</dbReference>
<proteinExistence type="predicted"/>
<keyword evidence="6 10" id="KW-0472">Membrane</keyword>
<feature type="transmembrane region" description="Helical" evidence="10">
    <location>
        <begin position="167"/>
        <end position="191"/>
    </location>
</feature>
<feature type="transmembrane region" description="Helical" evidence="10">
    <location>
        <begin position="203"/>
        <end position="227"/>
    </location>
</feature>
<dbReference type="OrthoDB" id="9767361at2"/>
<dbReference type="InterPro" id="IPR014743">
    <property type="entry name" value="Cl-channel_core"/>
</dbReference>
<feature type="transmembrane region" description="Helical" evidence="10">
    <location>
        <begin position="362"/>
        <end position="382"/>
    </location>
</feature>